<sequence>MRTDKLQACYQHLGLPDNANLKDLDDAYFQLRGQMICAGNREAIPALKTARDQVKRHLLTTRGEQQLSPTTSATSSATEARTLLVEKGRTESPAESQTESQTGSRPESLTEALAHQGIVGRASLRGQILHLGIAIEPDTSQQTIAAEVYNLLSACNPADYGLSRVDIVRLYGLENNHKTLWKQSFPMPKIQATADDQDLYSFNNRFSNTLFFPGFMLIAALLNSMPVIQFLLGGVTIWIHECGHATVAWLCGYRALPLPFGWTNTGLHKSLFVYFGVLTLLLLLFWTGKKEQKRWPMVLAIALAILQFYLTWLISENTYDLLLSFGGVGGEFYLSSLLIISFYFPMPEKWRWDFYRYPVLLLAGFTFVGSTMRWRQIQSGLQSIPWGTMLFGSGDAGGDMNRLVGHGWNDQRIIDSYNSLSGLCLLAIISVYIYFFLKQRNHLLLYSLLYSRWRRTQLK</sequence>
<keyword evidence="2" id="KW-1133">Transmembrane helix</keyword>
<evidence type="ECO:0000313" key="3">
    <source>
        <dbReference type="EMBL" id="KPQ35148.1"/>
    </source>
</evidence>
<evidence type="ECO:0000256" key="2">
    <source>
        <dbReference type="SAM" id="Phobius"/>
    </source>
</evidence>
<feature type="transmembrane region" description="Helical" evidence="2">
    <location>
        <begin position="321"/>
        <end position="343"/>
    </location>
</feature>
<dbReference type="Proteomes" id="UP000050465">
    <property type="component" value="Unassembled WGS sequence"/>
</dbReference>
<dbReference type="EMBL" id="LJZR01000014">
    <property type="protein sequence ID" value="KPQ35148.1"/>
    <property type="molecule type" value="Genomic_DNA"/>
</dbReference>
<feature type="transmembrane region" description="Helical" evidence="2">
    <location>
        <begin position="355"/>
        <end position="374"/>
    </location>
</feature>
<keyword evidence="2" id="KW-0812">Transmembrane</keyword>
<reference evidence="3 4" key="1">
    <citation type="submission" date="2015-09" db="EMBL/GenBank/DDBJ databases">
        <title>Identification and resolution of microdiversity through metagenomic sequencing of parallel consortia.</title>
        <authorList>
            <person name="Nelson W.C."/>
            <person name="Romine M.F."/>
            <person name="Lindemann S.R."/>
        </authorList>
    </citation>
    <scope>NUCLEOTIDE SEQUENCE [LARGE SCALE GENOMIC DNA]</scope>
    <source>
        <strain evidence="3">Ana</strain>
    </source>
</reference>
<accession>A0A0P7YWE0</accession>
<proteinExistence type="predicted"/>
<feature type="transmembrane region" description="Helical" evidence="2">
    <location>
        <begin position="210"/>
        <end position="232"/>
    </location>
</feature>
<evidence type="ECO:0000313" key="4">
    <source>
        <dbReference type="Proteomes" id="UP000050465"/>
    </source>
</evidence>
<feature type="transmembrane region" description="Helical" evidence="2">
    <location>
        <begin position="295"/>
        <end position="315"/>
    </location>
</feature>
<feature type="region of interest" description="Disordered" evidence="1">
    <location>
        <begin position="59"/>
        <end position="109"/>
    </location>
</feature>
<feature type="compositionally biased region" description="Polar residues" evidence="1">
    <location>
        <begin position="93"/>
        <end position="107"/>
    </location>
</feature>
<protein>
    <submittedName>
        <fullName evidence="3">Uncharacterized protein</fullName>
    </submittedName>
</protein>
<feature type="transmembrane region" description="Helical" evidence="2">
    <location>
        <begin position="417"/>
        <end position="437"/>
    </location>
</feature>
<feature type="compositionally biased region" description="Low complexity" evidence="1">
    <location>
        <begin position="67"/>
        <end position="83"/>
    </location>
</feature>
<name>A0A0P7YWE0_9CYAN</name>
<keyword evidence="2" id="KW-0472">Membrane</keyword>
<organism evidence="3 4">
    <name type="scientific">Phormidesmis priestleyi Ana</name>
    <dbReference type="NCBI Taxonomy" id="1666911"/>
    <lineage>
        <taxon>Bacteria</taxon>
        <taxon>Bacillati</taxon>
        <taxon>Cyanobacteriota</taxon>
        <taxon>Cyanophyceae</taxon>
        <taxon>Leptolyngbyales</taxon>
        <taxon>Leptolyngbyaceae</taxon>
        <taxon>Phormidesmis</taxon>
    </lineage>
</organism>
<dbReference type="AlphaFoldDB" id="A0A0P7YWE0"/>
<evidence type="ECO:0000256" key="1">
    <source>
        <dbReference type="SAM" id="MobiDB-lite"/>
    </source>
</evidence>
<feature type="transmembrane region" description="Helical" evidence="2">
    <location>
        <begin position="271"/>
        <end position="288"/>
    </location>
</feature>
<comment type="caution">
    <text evidence="3">The sequence shown here is derived from an EMBL/GenBank/DDBJ whole genome shotgun (WGS) entry which is preliminary data.</text>
</comment>
<gene>
    <name evidence="3" type="ORF">HLUCCA11_12065</name>
</gene>